<dbReference type="AlphaFoldDB" id="A0A9W7GK83"/>
<reference evidence="2" key="1">
    <citation type="journal article" date="2023" name="Commun. Biol.">
        <title>Genome analysis of Parmales, the sister group of diatoms, reveals the evolutionary specialization of diatoms from phago-mixotrophs to photoautotrophs.</title>
        <authorList>
            <person name="Ban H."/>
            <person name="Sato S."/>
            <person name="Yoshikawa S."/>
            <person name="Yamada K."/>
            <person name="Nakamura Y."/>
            <person name="Ichinomiya M."/>
            <person name="Sato N."/>
            <person name="Blanc-Mathieu R."/>
            <person name="Endo H."/>
            <person name="Kuwata A."/>
            <person name="Ogata H."/>
        </authorList>
    </citation>
    <scope>NUCLEOTIDE SEQUENCE [LARGE SCALE GENOMIC DNA]</scope>
</reference>
<comment type="caution">
    <text evidence="1">The sequence shown here is derived from an EMBL/GenBank/DDBJ whole genome shotgun (WGS) entry which is preliminary data.</text>
</comment>
<keyword evidence="2" id="KW-1185">Reference proteome</keyword>
<name>A0A9W7GK83_9STRA</name>
<protein>
    <submittedName>
        <fullName evidence="1">Uncharacterized protein</fullName>
    </submittedName>
</protein>
<evidence type="ECO:0000313" key="2">
    <source>
        <dbReference type="Proteomes" id="UP001165065"/>
    </source>
</evidence>
<accession>A0A9W7GK83</accession>
<dbReference type="Proteomes" id="UP001165065">
    <property type="component" value="Unassembled WGS sequence"/>
</dbReference>
<dbReference type="EMBL" id="BRYA01000263">
    <property type="protein sequence ID" value="GMI45743.1"/>
    <property type="molecule type" value="Genomic_DNA"/>
</dbReference>
<organism evidence="1 2">
    <name type="scientific">Triparma columacea</name>
    <dbReference type="NCBI Taxonomy" id="722753"/>
    <lineage>
        <taxon>Eukaryota</taxon>
        <taxon>Sar</taxon>
        <taxon>Stramenopiles</taxon>
        <taxon>Ochrophyta</taxon>
        <taxon>Bolidophyceae</taxon>
        <taxon>Parmales</taxon>
        <taxon>Triparmaceae</taxon>
        <taxon>Triparma</taxon>
    </lineage>
</organism>
<proteinExistence type="predicted"/>
<dbReference type="OrthoDB" id="186842at2759"/>
<evidence type="ECO:0000313" key="1">
    <source>
        <dbReference type="EMBL" id="GMI45743.1"/>
    </source>
</evidence>
<sequence length="276" mass="30029">MPSSSSWLDASIDNFTGQACIGCEPWRMIEPKSDPKSSSWTSHNRAGQNGGPSLTFKLANKSLLSYIEIYNGGCSSIDVHLGVKKGSHNLVKIVSSKRLARNRLNEVKIGHIPCNYVKIVIKGGAPMSIYQLRLNGIDAGEVGAKMGPSTEYLLYRATERMLYGKSLRMVRPIAKPRHDKMEKVGGDLPDKSYSYLTNLETPQTVELSRGFGVEGENPVGKKLDEILFEAMQGDFKESPDRDAILPDGVGGVGGKREEGGVWSEGEVKMIPITGAA</sequence>
<gene>
    <name evidence="1" type="ORF">TrCOL_g13465</name>
</gene>